<dbReference type="SUPFAM" id="SSF53067">
    <property type="entry name" value="Actin-like ATPase domain"/>
    <property type="match status" value="1"/>
</dbReference>
<proteinExistence type="predicted"/>
<dbReference type="InterPro" id="IPR008040">
    <property type="entry name" value="Hydant_A_N"/>
</dbReference>
<accession>A0A502F3X6</accession>
<dbReference type="GO" id="GO:0006749">
    <property type="term" value="P:glutathione metabolic process"/>
    <property type="evidence" value="ECO:0007669"/>
    <property type="project" value="TreeGrafter"/>
</dbReference>
<dbReference type="InterPro" id="IPR002821">
    <property type="entry name" value="Hydantoinase_A"/>
</dbReference>
<evidence type="ECO:0000313" key="4">
    <source>
        <dbReference type="EMBL" id="TPG44838.1"/>
    </source>
</evidence>
<evidence type="ECO:0000259" key="2">
    <source>
        <dbReference type="Pfam" id="PF05378"/>
    </source>
</evidence>
<dbReference type="Pfam" id="PF01968">
    <property type="entry name" value="Hydantoinase_A"/>
    <property type="match status" value="1"/>
</dbReference>
<dbReference type="Proteomes" id="UP000317078">
    <property type="component" value="Unassembled WGS sequence"/>
</dbReference>
<feature type="domain" description="Acetophenone carboxylase-like C-terminal" evidence="3">
    <location>
        <begin position="516"/>
        <end position="684"/>
    </location>
</feature>
<dbReference type="GO" id="GO:0017168">
    <property type="term" value="F:5-oxoprolinase (ATP-hydrolyzing) activity"/>
    <property type="evidence" value="ECO:0007669"/>
    <property type="project" value="TreeGrafter"/>
</dbReference>
<dbReference type="PANTHER" id="PTHR11365:SF23">
    <property type="entry name" value="HYPOTHETICAL 5-OXOPROLINASE (EUROFUNG)-RELATED"/>
    <property type="match status" value="1"/>
</dbReference>
<dbReference type="AlphaFoldDB" id="A0A502F3X6"/>
<protein>
    <submittedName>
        <fullName evidence="4">Hydantoinase/oxoprolinase family protein</fullName>
    </submittedName>
</protein>
<feature type="domain" description="Hydantoinase/oxoprolinase N-terminal" evidence="2">
    <location>
        <begin position="15"/>
        <end position="189"/>
    </location>
</feature>
<dbReference type="PANTHER" id="PTHR11365">
    <property type="entry name" value="5-OXOPROLINASE RELATED"/>
    <property type="match status" value="1"/>
</dbReference>
<dbReference type="InterPro" id="IPR045079">
    <property type="entry name" value="Oxoprolinase-like"/>
</dbReference>
<dbReference type="OrthoDB" id="7314499at2"/>
<dbReference type="Pfam" id="PF05378">
    <property type="entry name" value="Hydant_A_N"/>
    <property type="match status" value="1"/>
</dbReference>
<comment type="caution">
    <text evidence="4">The sequence shown here is derived from an EMBL/GenBank/DDBJ whole genome shotgun (WGS) entry which is preliminary data.</text>
</comment>
<evidence type="ECO:0000259" key="3">
    <source>
        <dbReference type="Pfam" id="PF19278"/>
    </source>
</evidence>
<evidence type="ECO:0000259" key="1">
    <source>
        <dbReference type="Pfam" id="PF01968"/>
    </source>
</evidence>
<keyword evidence="5" id="KW-1185">Reference proteome</keyword>
<dbReference type="RefSeq" id="WP_140886817.1">
    <property type="nucleotide sequence ID" value="NZ_RCZP01000050.1"/>
</dbReference>
<name>A0A502F3X6_9PROT</name>
<dbReference type="EMBL" id="RCZP01000050">
    <property type="protein sequence ID" value="TPG44838.1"/>
    <property type="molecule type" value="Genomic_DNA"/>
</dbReference>
<dbReference type="InterPro" id="IPR043129">
    <property type="entry name" value="ATPase_NBD"/>
</dbReference>
<organism evidence="4 5">
    <name type="scientific">Muricoccus nepalensis</name>
    <dbReference type="NCBI Taxonomy" id="1854500"/>
    <lineage>
        <taxon>Bacteria</taxon>
        <taxon>Pseudomonadati</taxon>
        <taxon>Pseudomonadota</taxon>
        <taxon>Alphaproteobacteria</taxon>
        <taxon>Acetobacterales</taxon>
        <taxon>Roseomonadaceae</taxon>
        <taxon>Muricoccus</taxon>
    </lineage>
</organism>
<gene>
    <name evidence="4" type="ORF">EAH89_26930</name>
</gene>
<feature type="domain" description="Hydantoinase A/oxoprolinase" evidence="1">
    <location>
        <begin position="210"/>
        <end position="501"/>
    </location>
</feature>
<evidence type="ECO:0000313" key="5">
    <source>
        <dbReference type="Proteomes" id="UP000317078"/>
    </source>
</evidence>
<dbReference type="GO" id="GO:0005829">
    <property type="term" value="C:cytosol"/>
    <property type="evidence" value="ECO:0007669"/>
    <property type="project" value="TreeGrafter"/>
</dbReference>
<sequence length="696" mass="74112">MPLDNPPAGGRPRLRIAVDIGGTFTDLAAFDEAAGELSFGKALTTHGKLVDGIQDTVDIAGASFADAHLFLHGSTIAINTLLERTGARTILLVTEGFRDIYEIGRVNRPDAYNLFFKKHVPLVDRASRFEVHERLLASGAVHKPLDEENLRSVLRSLEPGKVEAVAILLLHSYRNPAHEVRVKQIVGEELPGAFVTASHELSQEYREFERVSTVAANAYVGPRVATYLGELTDHLAAHDFGGAFFVVQSTGGLFPVEHARRDCVRMLESGPAAGVIGTQAICEGLGLKDAIAFDMGGTTAKAGVIHGGKPLTTGSALLGGYDQALPIQIPMTDIFEVGTGGGSIARLEQGNALRVGPQSAGSSPGPVCYGRGGTEPTVTDANLLLGRLDPEHFLGGTMALDLAGAERAMRERIAGPLGMDVLAAADGILRIAVTTMSYAVKAVTTERGLDVGGFVMAVYGGAGPLHASAIAREIGIRRVMIPYAPGYFSAYGMLFSDLRYDYVRSCFRRLATADFAEIEALYAGMEDEGRAAIEGSAVRPERIEIERAADMRYVGQEHAVTVELPRELFERGDREAIKRHFDAQHEVRYGTSAPGEPAELVSLRATVSGVMRKPPRHSVPAGGPEPEAGALVRRKRAYFGGLMDTPVYARDRLKAGNRIAGPALIEEHASTTVLQPGDALEVDAAGNLLIAIGSAA</sequence>
<dbReference type="InterPro" id="IPR049517">
    <property type="entry name" value="ACX-like_C"/>
</dbReference>
<dbReference type="Pfam" id="PF19278">
    <property type="entry name" value="Hydant_A_C"/>
    <property type="match status" value="1"/>
</dbReference>
<reference evidence="4 5" key="1">
    <citation type="journal article" date="2019" name="Environ. Microbiol.">
        <title>Species interactions and distinct microbial communities in high Arctic permafrost affected cryosols are associated with the CH4 and CO2 gas fluxes.</title>
        <authorList>
            <person name="Altshuler I."/>
            <person name="Hamel J."/>
            <person name="Turney S."/>
            <person name="Magnuson E."/>
            <person name="Levesque R."/>
            <person name="Greer C."/>
            <person name="Whyte L.G."/>
        </authorList>
    </citation>
    <scope>NUCLEOTIDE SEQUENCE [LARGE SCALE GENOMIC DNA]</scope>
    <source>
        <strain evidence="4 5">S9.3B</strain>
    </source>
</reference>